<keyword evidence="7" id="KW-0969">Cilium</keyword>
<evidence type="ECO:0000256" key="3">
    <source>
        <dbReference type="ARBA" id="ARBA00022490"/>
    </source>
</evidence>
<evidence type="ECO:0000256" key="2">
    <source>
        <dbReference type="ARBA" id="ARBA00004496"/>
    </source>
</evidence>
<keyword evidence="4" id="KW-0433">Leucine-rich repeat</keyword>
<proteinExistence type="inferred from homology"/>
<gene>
    <name evidence="11" type="ORF">PVAND_005654</name>
</gene>
<dbReference type="InterPro" id="IPR056496">
    <property type="entry name" value="CS_DNAAF11_C"/>
</dbReference>
<keyword evidence="3" id="KW-0963">Cytoplasm</keyword>
<organism evidence="11 12">
    <name type="scientific">Polypedilum vanderplanki</name>
    <name type="common">Sleeping chironomid midge</name>
    <dbReference type="NCBI Taxonomy" id="319348"/>
    <lineage>
        <taxon>Eukaryota</taxon>
        <taxon>Metazoa</taxon>
        <taxon>Ecdysozoa</taxon>
        <taxon>Arthropoda</taxon>
        <taxon>Hexapoda</taxon>
        <taxon>Insecta</taxon>
        <taxon>Pterygota</taxon>
        <taxon>Neoptera</taxon>
        <taxon>Endopterygota</taxon>
        <taxon>Diptera</taxon>
        <taxon>Nematocera</taxon>
        <taxon>Chironomoidea</taxon>
        <taxon>Chironomidae</taxon>
        <taxon>Chironominae</taxon>
        <taxon>Polypedilum</taxon>
        <taxon>Polypedilum</taxon>
    </lineage>
</organism>
<comment type="similarity">
    <text evidence="9">Belongs to the tilB family.</text>
</comment>
<dbReference type="PANTHER" id="PTHR18849">
    <property type="entry name" value="LEUCINE RICH REPEAT PROTEIN"/>
    <property type="match status" value="1"/>
</dbReference>
<reference evidence="11" key="1">
    <citation type="submission" date="2021-03" db="EMBL/GenBank/DDBJ databases">
        <title>Chromosome level genome of the anhydrobiotic midge Polypedilum vanderplanki.</title>
        <authorList>
            <person name="Yoshida Y."/>
            <person name="Kikawada T."/>
            <person name="Gusev O."/>
        </authorList>
    </citation>
    <scope>NUCLEOTIDE SEQUENCE</scope>
    <source>
        <strain evidence="11">NIAS01</strain>
        <tissue evidence="11">Whole body or cell culture</tissue>
    </source>
</reference>
<dbReference type="Pfam" id="PF14580">
    <property type="entry name" value="LRR_9"/>
    <property type="match status" value="1"/>
</dbReference>
<comment type="caution">
    <text evidence="11">The sequence shown here is derived from an EMBL/GenBank/DDBJ whole genome shotgun (WGS) entry which is preliminary data.</text>
</comment>
<evidence type="ECO:0000256" key="1">
    <source>
        <dbReference type="ARBA" id="ARBA00004138"/>
    </source>
</evidence>
<keyword evidence="12" id="KW-1185">Reference proteome</keyword>
<evidence type="ECO:0000256" key="4">
    <source>
        <dbReference type="ARBA" id="ARBA00022614"/>
    </source>
</evidence>
<dbReference type="FunFam" id="3.80.10.10:FF:000052">
    <property type="entry name" value="Leucine rich repeat containing 6"/>
    <property type="match status" value="1"/>
</dbReference>
<evidence type="ECO:0000259" key="10">
    <source>
        <dbReference type="SMART" id="SM00446"/>
    </source>
</evidence>
<evidence type="ECO:0000256" key="9">
    <source>
        <dbReference type="ARBA" id="ARBA00049982"/>
    </source>
</evidence>
<dbReference type="Pfam" id="PF23602">
    <property type="entry name" value="CS_DNAAF11_C"/>
    <property type="match status" value="1"/>
</dbReference>
<dbReference type="InterPro" id="IPR001611">
    <property type="entry name" value="Leu-rich_rpt"/>
</dbReference>
<dbReference type="InterPro" id="IPR032675">
    <property type="entry name" value="LRR_dom_sf"/>
</dbReference>
<comment type="subcellular location">
    <subcellularLocation>
        <location evidence="1">Cell projection</location>
        <location evidence="1">Cilium</location>
    </subcellularLocation>
    <subcellularLocation>
        <location evidence="2">Cytoplasm</location>
    </subcellularLocation>
</comment>
<feature type="domain" description="U2A'/phosphoprotein 32 family A C-terminal" evidence="10">
    <location>
        <begin position="128"/>
        <end position="146"/>
    </location>
</feature>
<evidence type="ECO:0000313" key="12">
    <source>
        <dbReference type="Proteomes" id="UP001107558"/>
    </source>
</evidence>
<dbReference type="SUPFAM" id="SSF52058">
    <property type="entry name" value="L domain-like"/>
    <property type="match status" value="1"/>
</dbReference>
<evidence type="ECO:0000313" key="11">
    <source>
        <dbReference type="EMBL" id="KAG5675780.1"/>
    </source>
</evidence>
<sequence length="390" mass="45578">MVKLTEELIRKKSEHNEMIIYTLEELSLHQENIEKIENVQNYCRELKILLLQSNLIPRIENLHKLKKLEYLNLAINNIEKIENLGGCESLQKLDLTLNFVGELTSVESLRCNIHLEELYLTGNPCTDYANYRQYVIIALPQLKQLDGQEITREERFQVQPYFDRNRREIVQLQACYQMSRDEQKLRVQKEIDAIADIELDDDEKLKEFWNRKSENCPEIRNEIAKKSRLASRDNKVDMTEAERTKDKFTPKLFNGSGRPYCLNLPKLDFTFSDETDRFELDLHVYKYLDTTLIQTDIEANYVRVTVKGKIFQMALNEEVRIDECTAKRSQTSGHLLIVMPKVLKSEITIGVKNDSKETSSVKEKSKNNCLKEAVDIKNIVVDESEIPPLI</sequence>
<dbReference type="PANTHER" id="PTHR18849:SF0">
    <property type="entry name" value="CILIA- AND FLAGELLA-ASSOCIATED PROTEIN 410-RELATED"/>
    <property type="match status" value="1"/>
</dbReference>
<dbReference type="Gene3D" id="3.80.10.10">
    <property type="entry name" value="Ribonuclease Inhibitor"/>
    <property type="match status" value="1"/>
</dbReference>
<evidence type="ECO:0000256" key="7">
    <source>
        <dbReference type="ARBA" id="ARBA00023069"/>
    </source>
</evidence>
<dbReference type="GO" id="GO:0036158">
    <property type="term" value="P:outer dynein arm assembly"/>
    <property type="evidence" value="ECO:0007669"/>
    <property type="project" value="TreeGrafter"/>
</dbReference>
<dbReference type="OrthoDB" id="10250990at2759"/>
<dbReference type="SMART" id="SM00365">
    <property type="entry name" value="LRR_SD22"/>
    <property type="match status" value="3"/>
</dbReference>
<dbReference type="AlphaFoldDB" id="A0A9J6C0U1"/>
<protein>
    <recommendedName>
        <fullName evidence="10">U2A'/phosphoprotein 32 family A C-terminal domain-containing protein</fullName>
    </recommendedName>
</protein>
<dbReference type="GO" id="GO:0005929">
    <property type="term" value="C:cilium"/>
    <property type="evidence" value="ECO:0007669"/>
    <property type="project" value="UniProtKB-SubCell"/>
</dbReference>
<keyword evidence="5" id="KW-0677">Repeat</keyword>
<dbReference type="Proteomes" id="UP001107558">
    <property type="component" value="Chromosome 2"/>
</dbReference>
<dbReference type="InterPro" id="IPR003603">
    <property type="entry name" value="U2A'_phosphoprotein32A_C"/>
</dbReference>
<name>A0A9J6C0U1_POLVA</name>
<accession>A0A9J6C0U1</accession>
<evidence type="ECO:0000256" key="6">
    <source>
        <dbReference type="ARBA" id="ARBA00023054"/>
    </source>
</evidence>
<dbReference type="GO" id="GO:0005737">
    <property type="term" value="C:cytoplasm"/>
    <property type="evidence" value="ECO:0007669"/>
    <property type="project" value="UniProtKB-SubCell"/>
</dbReference>
<dbReference type="PROSITE" id="PS51450">
    <property type="entry name" value="LRR"/>
    <property type="match status" value="2"/>
</dbReference>
<dbReference type="SMART" id="SM00446">
    <property type="entry name" value="LRRcap"/>
    <property type="match status" value="1"/>
</dbReference>
<keyword evidence="6" id="KW-0175">Coiled coil</keyword>
<evidence type="ECO:0000256" key="5">
    <source>
        <dbReference type="ARBA" id="ARBA00022737"/>
    </source>
</evidence>
<evidence type="ECO:0000256" key="8">
    <source>
        <dbReference type="ARBA" id="ARBA00023273"/>
    </source>
</evidence>
<keyword evidence="8" id="KW-0966">Cell projection</keyword>
<dbReference type="EMBL" id="JADBJN010000002">
    <property type="protein sequence ID" value="KAG5675780.1"/>
    <property type="molecule type" value="Genomic_DNA"/>
</dbReference>